<dbReference type="Gene3D" id="3.60.40.10">
    <property type="entry name" value="PPM-type phosphatase domain"/>
    <property type="match status" value="1"/>
</dbReference>
<dbReference type="SMART" id="SM00331">
    <property type="entry name" value="PP2C_SIG"/>
    <property type="match status" value="1"/>
</dbReference>
<dbReference type="PANTHER" id="PTHR47992">
    <property type="entry name" value="PROTEIN PHOSPHATASE"/>
    <property type="match status" value="1"/>
</dbReference>
<keyword evidence="1" id="KW-0812">Transmembrane</keyword>
<dbReference type="EMBL" id="CAEZXP010000001">
    <property type="protein sequence ID" value="CAB4684528.1"/>
    <property type="molecule type" value="Genomic_DNA"/>
</dbReference>
<organism evidence="3">
    <name type="scientific">freshwater metagenome</name>
    <dbReference type="NCBI Taxonomy" id="449393"/>
    <lineage>
        <taxon>unclassified sequences</taxon>
        <taxon>metagenomes</taxon>
        <taxon>ecological metagenomes</taxon>
    </lineage>
</organism>
<keyword evidence="1" id="KW-0472">Membrane</keyword>
<dbReference type="AlphaFoldDB" id="A0A6J6NHZ5"/>
<evidence type="ECO:0000259" key="2">
    <source>
        <dbReference type="PROSITE" id="PS51746"/>
    </source>
</evidence>
<dbReference type="NCBIfam" id="NF033484">
    <property type="entry name" value="Stp1_PP2C_phos"/>
    <property type="match status" value="1"/>
</dbReference>
<sequence length="317" mass="33782">MRVGHRHGETHPGRRRRSNEDAFICAPPLFAVADGMGGAQAGEVASALAAATLEEGFRSGSAHGIQHEGHIVALVQAANARVHYRASIDIAVQGMGTTMTVAYVQPNGGVTIAHVGDSRAYMLRDDRLHQLTDDHSLVAELVRRGELTPDEAEIHPQRSVITRALGTEPEVEVDSFTVAARSGDLFLLCSDGLTTMVGSETIRRVLAEHRADTRTAVRELIRAANDNGGEDNITAVVFELVEGDDPTEENVLASVDEDTLHGETRLPEHLLGAGDTMIVRAEDLEPRAGPLQTALAALVVLALSGVVVALVVWGLAR</sequence>
<dbReference type="CDD" id="cd00143">
    <property type="entry name" value="PP2Cc"/>
    <property type="match status" value="1"/>
</dbReference>
<dbReference type="InterPro" id="IPR036457">
    <property type="entry name" value="PPM-type-like_dom_sf"/>
</dbReference>
<dbReference type="GO" id="GO:0004722">
    <property type="term" value="F:protein serine/threonine phosphatase activity"/>
    <property type="evidence" value="ECO:0007669"/>
    <property type="project" value="InterPro"/>
</dbReference>
<reference evidence="3" key="1">
    <citation type="submission" date="2020-05" db="EMBL/GenBank/DDBJ databases">
        <authorList>
            <person name="Chiriac C."/>
            <person name="Salcher M."/>
            <person name="Ghai R."/>
            <person name="Kavagutti S V."/>
        </authorList>
    </citation>
    <scope>NUCLEOTIDE SEQUENCE</scope>
</reference>
<feature type="transmembrane region" description="Helical" evidence="1">
    <location>
        <begin position="294"/>
        <end position="316"/>
    </location>
</feature>
<dbReference type="SMART" id="SM00332">
    <property type="entry name" value="PP2Cc"/>
    <property type="match status" value="1"/>
</dbReference>
<dbReference type="SUPFAM" id="SSF81606">
    <property type="entry name" value="PP2C-like"/>
    <property type="match status" value="1"/>
</dbReference>
<name>A0A6J6NHZ5_9ZZZZ</name>
<dbReference type="PROSITE" id="PS51746">
    <property type="entry name" value="PPM_2"/>
    <property type="match status" value="1"/>
</dbReference>
<dbReference type="InterPro" id="IPR015655">
    <property type="entry name" value="PP2C"/>
</dbReference>
<proteinExistence type="predicted"/>
<evidence type="ECO:0000256" key="1">
    <source>
        <dbReference type="SAM" id="Phobius"/>
    </source>
</evidence>
<gene>
    <name evidence="3" type="ORF">UFOPK2399_00185</name>
</gene>
<keyword evidence="1" id="KW-1133">Transmembrane helix</keyword>
<evidence type="ECO:0000313" key="3">
    <source>
        <dbReference type="EMBL" id="CAB4684528.1"/>
    </source>
</evidence>
<accession>A0A6J6NHZ5</accession>
<dbReference type="Pfam" id="PF13672">
    <property type="entry name" value="PP2C_2"/>
    <property type="match status" value="1"/>
</dbReference>
<dbReference type="InterPro" id="IPR001932">
    <property type="entry name" value="PPM-type_phosphatase-like_dom"/>
</dbReference>
<feature type="domain" description="PPM-type phosphatase" evidence="2">
    <location>
        <begin position="6"/>
        <end position="240"/>
    </location>
</feature>
<protein>
    <submittedName>
        <fullName evidence="3">Unannotated protein</fullName>
    </submittedName>
</protein>